<dbReference type="InterPro" id="IPR050490">
    <property type="entry name" value="Bact_solute-bd_prot1"/>
</dbReference>
<dbReference type="PANTHER" id="PTHR43649">
    <property type="entry name" value="ARABINOSE-BINDING PROTEIN-RELATED"/>
    <property type="match status" value="1"/>
</dbReference>
<proteinExistence type="predicted"/>
<dbReference type="InterPro" id="IPR006059">
    <property type="entry name" value="SBP"/>
</dbReference>
<accession>A0A9D2ED51</accession>
<gene>
    <name evidence="1" type="ORF">H9815_06900</name>
</gene>
<comment type="caution">
    <text evidence="1">The sequence shown here is derived from an EMBL/GenBank/DDBJ whole genome shotgun (WGS) entry which is preliminary data.</text>
</comment>
<reference evidence="1" key="1">
    <citation type="journal article" date="2021" name="PeerJ">
        <title>Extensive microbial diversity within the chicken gut microbiome revealed by metagenomics and culture.</title>
        <authorList>
            <person name="Gilroy R."/>
            <person name="Ravi A."/>
            <person name="Getino M."/>
            <person name="Pursley I."/>
            <person name="Horton D.L."/>
            <person name="Alikhan N.F."/>
            <person name="Baker D."/>
            <person name="Gharbi K."/>
            <person name="Hall N."/>
            <person name="Watson M."/>
            <person name="Adriaenssens E.M."/>
            <person name="Foster-Nyarko E."/>
            <person name="Jarju S."/>
            <person name="Secka A."/>
            <person name="Antonio M."/>
            <person name="Oren A."/>
            <person name="Chaudhuri R.R."/>
            <person name="La Ragione R."/>
            <person name="Hildebrand F."/>
            <person name="Pallen M.J."/>
        </authorList>
    </citation>
    <scope>NUCLEOTIDE SEQUENCE</scope>
    <source>
        <strain evidence="1">ChiGjej4B4-7305</strain>
    </source>
</reference>
<dbReference type="Proteomes" id="UP000824037">
    <property type="component" value="Unassembled WGS sequence"/>
</dbReference>
<name>A0A9D2ED51_9MICO</name>
<reference evidence="1" key="2">
    <citation type="submission" date="2021-04" db="EMBL/GenBank/DDBJ databases">
        <authorList>
            <person name="Gilroy R."/>
        </authorList>
    </citation>
    <scope>NUCLEOTIDE SEQUENCE</scope>
    <source>
        <strain evidence="1">ChiGjej4B4-7305</strain>
    </source>
</reference>
<protein>
    <submittedName>
        <fullName evidence="1">Extracellular solute-binding protein</fullName>
    </submittedName>
</protein>
<dbReference type="SUPFAM" id="SSF53850">
    <property type="entry name" value="Periplasmic binding protein-like II"/>
    <property type="match status" value="1"/>
</dbReference>
<evidence type="ECO:0000313" key="2">
    <source>
        <dbReference type="Proteomes" id="UP000824037"/>
    </source>
</evidence>
<dbReference type="PANTHER" id="PTHR43649:SF12">
    <property type="entry name" value="DIACETYLCHITOBIOSE BINDING PROTEIN DASA"/>
    <property type="match status" value="1"/>
</dbReference>
<feature type="non-terminal residue" evidence="1">
    <location>
        <position position="1"/>
    </location>
</feature>
<dbReference type="EMBL" id="DXBY01000115">
    <property type="protein sequence ID" value="HIZ35489.1"/>
    <property type="molecule type" value="Genomic_DNA"/>
</dbReference>
<dbReference type="Gene3D" id="3.40.190.10">
    <property type="entry name" value="Periplasmic binding protein-like II"/>
    <property type="match status" value="2"/>
</dbReference>
<dbReference type="AlphaFoldDB" id="A0A9D2ED51"/>
<dbReference type="Pfam" id="PF13416">
    <property type="entry name" value="SBP_bac_8"/>
    <property type="match status" value="1"/>
</dbReference>
<sequence>VDYAWWSSPENDAAILAAIDAFEADHQDITLEGEATPWDGYWDKLATMSAGGHPPDLIQMSERYLLEYGQRDALADLRSVDDIDLSNFDEETLRLGESGDGVLYGIPGGVSTFVLAANVDLFAEAGVDLPDDMTWTWSDFYEISAALADSGIVGAGYGIGIESLHPWLRQHGETLYNADGTAAGFSAEVLSTYLEHLLTVQDNGGPTADQVSEDAAVPAEAGLFGTGQQGMDWAYSSTLGDLAPAAEAEMRLLRIPSQTGSAAEAGMYLKGSAFHSLSAHSEPETQAAAGQFIDFMINSPDIVHEYGMFFGVPANPDVVETIAPDLSELDQHVLEFVDDLRENLTTDTPGPSPSGAGNVQGIFDRDVLDLLYGRSTVSETADRILEEVNNELG</sequence>
<evidence type="ECO:0000313" key="1">
    <source>
        <dbReference type="EMBL" id="HIZ35489.1"/>
    </source>
</evidence>
<organism evidence="1 2">
    <name type="scientific">Candidatus Ruania gallistercoris</name>
    <dbReference type="NCBI Taxonomy" id="2838746"/>
    <lineage>
        <taxon>Bacteria</taxon>
        <taxon>Bacillati</taxon>
        <taxon>Actinomycetota</taxon>
        <taxon>Actinomycetes</taxon>
        <taxon>Micrococcales</taxon>
        <taxon>Ruaniaceae</taxon>
        <taxon>Ruania</taxon>
    </lineage>
</organism>